<feature type="non-terminal residue" evidence="1">
    <location>
        <position position="240"/>
    </location>
</feature>
<accession>A0A3M7Q060</accession>
<protein>
    <submittedName>
        <fullName evidence="1">Uncharacterized protein</fullName>
    </submittedName>
</protein>
<organism evidence="1 2">
    <name type="scientific">Brachionus plicatilis</name>
    <name type="common">Marine rotifer</name>
    <name type="synonym">Brachionus muelleri</name>
    <dbReference type="NCBI Taxonomy" id="10195"/>
    <lineage>
        <taxon>Eukaryota</taxon>
        <taxon>Metazoa</taxon>
        <taxon>Spiralia</taxon>
        <taxon>Gnathifera</taxon>
        <taxon>Rotifera</taxon>
        <taxon>Eurotatoria</taxon>
        <taxon>Monogononta</taxon>
        <taxon>Pseudotrocha</taxon>
        <taxon>Ploima</taxon>
        <taxon>Brachionidae</taxon>
        <taxon>Brachionus</taxon>
    </lineage>
</organism>
<comment type="caution">
    <text evidence="1">The sequence shown here is derived from an EMBL/GenBank/DDBJ whole genome shotgun (WGS) entry which is preliminary data.</text>
</comment>
<dbReference type="Proteomes" id="UP000276133">
    <property type="component" value="Unassembled WGS sequence"/>
</dbReference>
<proteinExistence type="predicted"/>
<dbReference type="AlphaFoldDB" id="A0A3M7Q060"/>
<name>A0A3M7Q060_BRAPC</name>
<evidence type="ECO:0000313" key="2">
    <source>
        <dbReference type="Proteomes" id="UP000276133"/>
    </source>
</evidence>
<evidence type="ECO:0000313" key="1">
    <source>
        <dbReference type="EMBL" id="RNA04371.1"/>
    </source>
</evidence>
<dbReference type="EMBL" id="REGN01008129">
    <property type="protein sequence ID" value="RNA04371.1"/>
    <property type="molecule type" value="Genomic_DNA"/>
</dbReference>
<reference evidence="1 2" key="1">
    <citation type="journal article" date="2018" name="Sci. Rep.">
        <title>Genomic signatures of local adaptation to the degree of environmental predictability in rotifers.</title>
        <authorList>
            <person name="Franch-Gras L."/>
            <person name="Hahn C."/>
            <person name="Garcia-Roger E.M."/>
            <person name="Carmona M.J."/>
            <person name="Serra M."/>
            <person name="Gomez A."/>
        </authorList>
    </citation>
    <scope>NUCLEOTIDE SEQUENCE [LARGE SCALE GENOMIC DNA]</scope>
    <source>
        <strain evidence="1">HYR1</strain>
    </source>
</reference>
<sequence length="240" mass="26851">MINLICILIHESKEGTMVKKLESSPPHSPRKPMKLIEVIAVICNLVESFPLSVIPQPTTVNFLPKTTAGFEVEGRLIVLTLELKALGAGNYHQTLACSSSIRLRIIVIANVFDAMGCCQNKVLTYNICAASIPKDTMNGNASDGAVSPLIIRIEGSDRLRFKRSNLSHIDIYIIKNKKFKLQNKIRQPAAKVDTNLSEKKLRVAAIVTTWNGKKLMLRKINYFKRNYLTCHSWSKSSLDQ</sequence>
<keyword evidence="2" id="KW-1185">Reference proteome</keyword>
<gene>
    <name evidence="1" type="ORF">BpHYR1_014141</name>
</gene>